<name>A0AAV5F6Y7_ELECO</name>
<reference evidence="2" key="2">
    <citation type="submission" date="2021-12" db="EMBL/GenBank/DDBJ databases">
        <title>Resequencing data analysis of finger millet.</title>
        <authorList>
            <person name="Hatakeyama M."/>
            <person name="Aluri S."/>
            <person name="Balachadran M.T."/>
            <person name="Sivarajan S.R."/>
            <person name="Poveda L."/>
            <person name="Shimizu-Inatsugi R."/>
            <person name="Schlapbach R."/>
            <person name="Sreeman S.M."/>
            <person name="Shimizu K.K."/>
        </authorList>
    </citation>
    <scope>NUCLEOTIDE SEQUENCE</scope>
</reference>
<feature type="compositionally biased region" description="Polar residues" evidence="1">
    <location>
        <begin position="69"/>
        <end position="80"/>
    </location>
</feature>
<protein>
    <submittedName>
        <fullName evidence="2">Uncharacterized protein</fullName>
    </submittedName>
</protein>
<feature type="region of interest" description="Disordered" evidence="1">
    <location>
        <begin position="1"/>
        <end position="27"/>
    </location>
</feature>
<dbReference type="AlphaFoldDB" id="A0AAV5F6Y7"/>
<gene>
    <name evidence="2" type="primary">gb19815</name>
    <name evidence="2" type="ORF">PR202_gb19815</name>
</gene>
<dbReference type="Proteomes" id="UP001054889">
    <property type="component" value="Unassembled WGS sequence"/>
</dbReference>
<reference evidence="2" key="1">
    <citation type="journal article" date="2018" name="DNA Res.">
        <title>Multiple hybrid de novo genome assembly of finger millet, an orphan allotetraploid crop.</title>
        <authorList>
            <person name="Hatakeyama M."/>
            <person name="Aluri S."/>
            <person name="Balachadran M.T."/>
            <person name="Sivarajan S.R."/>
            <person name="Patrignani A."/>
            <person name="Gruter S."/>
            <person name="Poveda L."/>
            <person name="Shimizu-Inatsugi R."/>
            <person name="Baeten J."/>
            <person name="Francoijs K.J."/>
            <person name="Nataraja K.N."/>
            <person name="Reddy Y.A.N."/>
            <person name="Phadnis S."/>
            <person name="Ravikumar R.L."/>
            <person name="Schlapbach R."/>
            <person name="Sreeman S.M."/>
            <person name="Shimizu K.K."/>
        </authorList>
    </citation>
    <scope>NUCLEOTIDE SEQUENCE</scope>
</reference>
<proteinExistence type="predicted"/>
<keyword evidence="3" id="KW-1185">Reference proteome</keyword>
<dbReference type="EMBL" id="BQKI01000082">
    <property type="protein sequence ID" value="GJN31419.1"/>
    <property type="molecule type" value="Genomic_DNA"/>
</dbReference>
<sequence length="80" mass="8272">MEDGADRASQARKRPPHDPLAVKGKRAALQVDGKRAIARAPLERAAPSVVLVDDTPDAVEASPGAIEASSVSSPYSIPDA</sequence>
<accession>A0AAV5F6Y7</accession>
<organism evidence="2 3">
    <name type="scientific">Eleusine coracana subsp. coracana</name>
    <dbReference type="NCBI Taxonomy" id="191504"/>
    <lineage>
        <taxon>Eukaryota</taxon>
        <taxon>Viridiplantae</taxon>
        <taxon>Streptophyta</taxon>
        <taxon>Embryophyta</taxon>
        <taxon>Tracheophyta</taxon>
        <taxon>Spermatophyta</taxon>
        <taxon>Magnoliopsida</taxon>
        <taxon>Liliopsida</taxon>
        <taxon>Poales</taxon>
        <taxon>Poaceae</taxon>
        <taxon>PACMAD clade</taxon>
        <taxon>Chloridoideae</taxon>
        <taxon>Cynodonteae</taxon>
        <taxon>Eleusininae</taxon>
        <taxon>Eleusine</taxon>
    </lineage>
</organism>
<evidence type="ECO:0000313" key="3">
    <source>
        <dbReference type="Proteomes" id="UP001054889"/>
    </source>
</evidence>
<feature type="region of interest" description="Disordered" evidence="1">
    <location>
        <begin position="61"/>
        <end position="80"/>
    </location>
</feature>
<evidence type="ECO:0000313" key="2">
    <source>
        <dbReference type="EMBL" id="GJN31419.1"/>
    </source>
</evidence>
<comment type="caution">
    <text evidence="2">The sequence shown here is derived from an EMBL/GenBank/DDBJ whole genome shotgun (WGS) entry which is preliminary data.</text>
</comment>
<evidence type="ECO:0000256" key="1">
    <source>
        <dbReference type="SAM" id="MobiDB-lite"/>
    </source>
</evidence>